<dbReference type="Gene3D" id="1.20.120.1240">
    <property type="entry name" value="Dynamin, middle domain"/>
    <property type="match status" value="1"/>
</dbReference>
<dbReference type="GeneTree" id="ENSGT00940000155686"/>
<evidence type="ECO:0000313" key="8">
    <source>
        <dbReference type="Proteomes" id="UP001501920"/>
    </source>
</evidence>
<dbReference type="GO" id="GO:0051607">
    <property type="term" value="P:defense response to virus"/>
    <property type="evidence" value="ECO:0007669"/>
    <property type="project" value="TreeGrafter"/>
</dbReference>
<dbReference type="GO" id="GO:0005737">
    <property type="term" value="C:cytoplasm"/>
    <property type="evidence" value="ECO:0007669"/>
    <property type="project" value="UniProtKB-SubCell"/>
</dbReference>
<dbReference type="PANTHER" id="PTHR11566:SF199">
    <property type="entry name" value="INTERFERON-INDUCED GTP-BINDING PROTEIN MXC-RELATED"/>
    <property type="match status" value="1"/>
</dbReference>
<accession>A0AAR2LWY6</accession>
<comment type="similarity">
    <text evidence="5">Belongs to the TRAFAC class dynamin-like GTPase superfamily. Dynamin/Fzo/YdjA family.</text>
</comment>
<keyword evidence="4 5" id="KW-0342">GTP-binding</keyword>
<dbReference type="FunFam" id="1.20.120.1240:FF:000007">
    <property type="entry name" value="Interferon-induced GTP-binding protein Mx1"/>
    <property type="match status" value="1"/>
</dbReference>
<dbReference type="GO" id="GO:0005634">
    <property type="term" value="C:nucleus"/>
    <property type="evidence" value="ECO:0007669"/>
    <property type="project" value="TreeGrafter"/>
</dbReference>
<proteinExistence type="inferred from homology"/>
<dbReference type="Pfam" id="PF00350">
    <property type="entry name" value="Dynamin_N"/>
    <property type="match status" value="1"/>
</dbReference>
<keyword evidence="3 5" id="KW-0547">Nucleotide-binding</keyword>
<sequence>MSPRNSKTVEELANSLNLHYEDKVRPCIDLVDSLRLLGVEKDLHLPAIAVIGDQSSGKSSVLEALSGVALPRGTGIVTRCPLVLKLKRVERAQNSLAGNGKGISHEMITLDIESSKVPDLTLIDLPGIARVATGDQPLDIEKQIKDLIEKFIKRQETISLVVVPANIDIATTEALKMANKVDPFGERTLGILTKPDLVDKGAEETVVSTVCNQVIPLKKGYMIVKCRGQQDINSNLSLAKAIQNERDFFEDNSHFKPLLEDGKATVPLLAERLTKELVEHIGRSLPQLQKQIEQKLEKTAKELRKLGDGVPLEEHEKNNFLIKKIHEFNQILSDVMRAEEDLKNSDAKVFTKIRTEFKTWKSHLDKKSSTLEENLRDEVEEYTKTQRGKELPGFVNYRTFENIVKKHVVELEEPATQLLTDITDIVHTCLKDIASDHFEAFPNLLKAAKEPIEDLREQEYEKAKEKVKAQFKMEKIVYCQDGIYSWKLQSVKQKPEPIRFLNRPINADIREMAQHLNTYFTVCCCYSDQSEYFFYNSTHRDKVILILFPEFLQLYY</sequence>
<dbReference type="PROSITE" id="PS51718">
    <property type="entry name" value="G_DYNAMIN_2"/>
    <property type="match status" value="1"/>
</dbReference>
<dbReference type="InterPro" id="IPR045063">
    <property type="entry name" value="Dynamin_N"/>
</dbReference>
<dbReference type="Ensembl" id="ENSPNAT00000047195.1">
    <property type="protein sequence ID" value="ENSPNAP00000081093.1"/>
    <property type="gene ID" value="ENSPNAG00000014487.2"/>
</dbReference>
<evidence type="ECO:0000256" key="3">
    <source>
        <dbReference type="ARBA" id="ARBA00022741"/>
    </source>
</evidence>
<dbReference type="PROSITE" id="PS00410">
    <property type="entry name" value="G_DYNAMIN_1"/>
    <property type="match status" value="1"/>
</dbReference>
<dbReference type="GO" id="GO:0005886">
    <property type="term" value="C:plasma membrane"/>
    <property type="evidence" value="ECO:0007669"/>
    <property type="project" value="TreeGrafter"/>
</dbReference>
<dbReference type="SMART" id="SM00053">
    <property type="entry name" value="DYNc"/>
    <property type="match status" value="1"/>
</dbReference>
<dbReference type="GO" id="GO:0008017">
    <property type="term" value="F:microtubule binding"/>
    <property type="evidence" value="ECO:0007669"/>
    <property type="project" value="TreeGrafter"/>
</dbReference>
<evidence type="ECO:0000256" key="2">
    <source>
        <dbReference type="ARBA" id="ARBA00022490"/>
    </source>
</evidence>
<evidence type="ECO:0000259" key="6">
    <source>
        <dbReference type="PROSITE" id="PS51718"/>
    </source>
</evidence>
<dbReference type="GO" id="GO:0098793">
    <property type="term" value="C:presynapse"/>
    <property type="evidence" value="ECO:0007669"/>
    <property type="project" value="GOC"/>
</dbReference>
<dbReference type="InterPro" id="IPR030381">
    <property type="entry name" value="G_DYNAMIN_dom"/>
</dbReference>
<evidence type="ECO:0000256" key="1">
    <source>
        <dbReference type="ARBA" id="ARBA00004496"/>
    </source>
</evidence>
<protein>
    <recommendedName>
        <fullName evidence="6">Dynamin-type G domain-containing protein</fullName>
    </recommendedName>
</protein>
<comment type="subcellular location">
    <subcellularLocation>
        <location evidence="1">Cytoplasm</location>
    </subcellularLocation>
</comment>
<evidence type="ECO:0000256" key="4">
    <source>
        <dbReference type="ARBA" id="ARBA00023134"/>
    </source>
</evidence>
<dbReference type="GO" id="GO:0005874">
    <property type="term" value="C:microtubule"/>
    <property type="evidence" value="ECO:0007669"/>
    <property type="project" value="TreeGrafter"/>
</dbReference>
<feature type="domain" description="Dynamin-type G" evidence="6">
    <location>
        <begin position="1"/>
        <end position="286"/>
    </location>
</feature>
<dbReference type="PRINTS" id="PR00195">
    <property type="entry name" value="DYNAMIN"/>
</dbReference>
<dbReference type="GO" id="GO:0005525">
    <property type="term" value="F:GTP binding"/>
    <property type="evidence" value="ECO:0007669"/>
    <property type="project" value="UniProtKB-KW"/>
</dbReference>
<name>A0AAR2LWY6_PYGNA</name>
<dbReference type="InterPro" id="IPR027417">
    <property type="entry name" value="P-loop_NTPase"/>
</dbReference>
<reference evidence="7" key="2">
    <citation type="submission" date="2025-08" db="UniProtKB">
        <authorList>
            <consortium name="Ensembl"/>
        </authorList>
    </citation>
    <scope>IDENTIFICATION</scope>
</reference>
<dbReference type="InterPro" id="IPR000375">
    <property type="entry name" value="Dynamin_stalk"/>
</dbReference>
<dbReference type="InterPro" id="IPR001401">
    <property type="entry name" value="Dynamin_GTPase"/>
</dbReference>
<dbReference type="InterPro" id="IPR019762">
    <property type="entry name" value="Dynamin_GTPase_CS"/>
</dbReference>
<organism evidence="7 8">
    <name type="scientific">Pygocentrus nattereri</name>
    <name type="common">Red-bellied piranha</name>
    <dbReference type="NCBI Taxonomy" id="42514"/>
    <lineage>
        <taxon>Eukaryota</taxon>
        <taxon>Metazoa</taxon>
        <taxon>Chordata</taxon>
        <taxon>Craniata</taxon>
        <taxon>Vertebrata</taxon>
        <taxon>Euteleostomi</taxon>
        <taxon>Actinopterygii</taxon>
        <taxon>Neopterygii</taxon>
        <taxon>Teleostei</taxon>
        <taxon>Ostariophysi</taxon>
        <taxon>Characiformes</taxon>
        <taxon>Characoidei</taxon>
        <taxon>Pygocentrus</taxon>
    </lineage>
</organism>
<evidence type="ECO:0000256" key="5">
    <source>
        <dbReference type="RuleBase" id="RU003932"/>
    </source>
</evidence>
<dbReference type="GO" id="GO:0031623">
    <property type="term" value="P:receptor internalization"/>
    <property type="evidence" value="ECO:0007669"/>
    <property type="project" value="TreeGrafter"/>
</dbReference>
<dbReference type="Gene3D" id="3.40.50.300">
    <property type="entry name" value="P-loop containing nucleotide triphosphate hydrolases"/>
    <property type="match status" value="1"/>
</dbReference>
<dbReference type="Proteomes" id="UP001501920">
    <property type="component" value="Chromosome 6"/>
</dbReference>
<keyword evidence="8" id="KW-1185">Reference proteome</keyword>
<evidence type="ECO:0000313" key="7">
    <source>
        <dbReference type="Ensembl" id="ENSPNAP00000081093.1"/>
    </source>
</evidence>
<dbReference type="InterPro" id="IPR022812">
    <property type="entry name" value="Dynamin"/>
</dbReference>
<dbReference type="GO" id="GO:0003924">
    <property type="term" value="F:GTPase activity"/>
    <property type="evidence" value="ECO:0007669"/>
    <property type="project" value="InterPro"/>
</dbReference>
<reference evidence="7 8" key="1">
    <citation type="submission" date="2020-10" db="EMBL/GenBank/DDBJ databases">
        <title>Pygocentrus nattereri (red-bellied piranha) genome, fPygNat1, primary haplotype.</title>
        <authorList>
            <person name="Myers G."/>
            <person name="Meyer A."/>
            <person name="Karagic N."/>
            <person name="Pippel M."/>
            <person name="Winkler S."/>
            <person name="Tracey A."/>
            <person name="Wood J."/>
            <person name="Formenti G."/>
            <person name="Howe K."/>
            <person name="Fedrigo O."/>
            <person name="Jarvis E.D."/>
        </authorList>
    </citation>
    <scope>NUCLEOTIDE SEQUENCE [LARGE SCALE GENOMIC DNA]</scope>
</reference>
<dbReference type="SUPFAM" id="SSF52540">
    <property type="entry name" value="P-loop containing nucleoside triphosphate hydrolases"/>
    <property type="match status" value="1"/>
</dbReference>
<dbReference type="Pfam" id="PF01031">
    <property type="entry name" value="Dynamin_M"/>
    <property type="match status" value="1"/>
</dbReference>
<dbReference type="CDD" id="cd08771">
    <property type="entry name" value="DLP_1"/>
    <property type="match status" value="1"/>
</dbReference>
<dbReference type="AlphaFoldDB" id="A0AAR2LWY6"/>
<reference evidence="7" key="3">
    <citation type="submission" date="2025-09" db="UniProtKB">
        <authorList>
            <consortium name="Ensembl"/>
        </authorList>
    </citation>
    <scope>IDENTIFICATION</scope>
</reference>
<dbReference type="PANTHER" id="PTHR11566">
    <property type="entry name" value="DYNAMIN"/>
    <property type="match status" value="1"/>
</dbReference>
<dbReference type="GO" id="GO:0016185">
    <property type="term" value="P:synaptic vesicle budding from presynaptic endocytic zone membrane"/>
    <property type="evidence" value="ECO:0007669"/>
    <property type="project" value="TreeGrafter"/>
</dbReference>
<keyword evidence="2" id="KW-0963">Cytoplasm</keyword>